<organism evidence="1 2">
    <name type="scientific">Arsenicicoccus piscis</name>
    <dbReference type="NCBI Taxonomy" id="673954"/>
    <lineage>
        <taxon>Bacteria</taxon>
        <taxon>Bacillati</taxon>
        <taxon>Actinomycetota</taxon>
        <taxon>Actinomycetes</taxon>
        <taxon>Micrococcales</taxon>
        <taxon>Intrasporangiaceae</taxon>
        <taxon>Arsenicicoccus</taxon>
    </lineage>
</organism>
<dbReference type="EMBL" id="BSUJ01000001">
    <property type="protein sequence ID" value="GMA19841.1"/>
    <property type="molecule type" value="Genomic_DNA"/>
</dbReference>
<accession>A0ABQ6HN03</accession>
<sequence length="332" mass="34545">MSLALTRVAALADRSSVAAWCDEQGVPAFVATGRYGWVLLDVPVHADGPAAGLIPTTGPVRELPELVQALAGIGLRAYGFAPEGIVSCVSGGPPTVDTSGGPVDPDVPRALYAPQARLQPPSARQVVVAPDVDVDVVRRLGVDGAVYAVRRGTSVLAATEGDALPLAAELSRTAPRGVVALATDGEQLGAMVFVDGSAVTAQTWNVDGGLAGLARLPDGVDRALLEDLLTAPDADHGVLLRLAGRDEGPAAEQELTGLLHARGNPEQLLGRLCGTLRLADPDLVVGHLFDRRLVEHERDAVEHTRSAAGRLWGRLRGGSRSVPQTHPVTHRS</sequence>
<comment type="caution">
    <text evidence="1">The sequence shown here is derived from an EMBL/GenBank/DDBJ whole genome shotgun (WGS) entry which is preliminary data.</text>
</comment>
<protein>
    <submittedName>
        <fullName evidence="1">Uncharacterized protein</fullName>
    </submittedName>
</protein>
<dbReference type="RefSeq" id="WP_241444666.1">
    <property type="nucleotide sequence ID" value="NZ_BSUJ01000001.1"/>
</dbReference>
<evidence type="ECO:0000313" key="2">
    <source>
        <dbReference type="Proteomes" id="UP001157109"/>
    </source>
</evidence>
<proteinExistence type="predicted"/>
<evidence type="ECO:0000313" key="1">
    <source>
        <dbReference type="EMBL" id="GMA19841.1"/>
    </source>
</evidence>
<reference evidence="2" key="1">
    <citation type="journal article" date="2019" name="Int. J. Syst. Evol. Microbiol.">
        <title>The Global Catalogue of Microorganisms (GCM) 10K type strain sequencing project: providing services to taxonomists for standard genome sequencing and annotation.</title>
        <authorList>
            <consortium name="The Broad Institute Genomics Platform"/>
            <consortium name="The Broad Institute Genome Sequencing Center for Infectious Disease"/>
            <person name="Wu L."/>
            <person name="Ma J."/>
        </authorList>
    </citation>
    <scope>NUCLEOTIDE SEQUENCE [LARGE SCALE GENOMIC DNA]</scope>
    <source>
        <strain evidence="2">NBRC 105830</strain>
    </source>
</reference>
<name>A0ABQ6HN03_9MICO</name>
<keyword evidence="2" id="KW-1185">Reference proteome</keyword>
<dbReference type="Proteomes" id="UP001157109">
    <property type="component" value="Unassembled WGS sequence"/>
</dbReference>
<gene>
    <name evidence="1" type="ORF">GCM10025862_18620</name>
</gene>